<name>A0A1M4ZR59_9BACL</name>
<dbReference type="GO" id="GO:0004519">
    <property type="term" value="F:endonuclease activity"/>
    <property type="evidence" value="ECO:0007669"/>
    <property type="project" value="UniProtKB-KW"/>
</dbReference>
<dbReference type="GO" id="GO:0008270">
    <property type="term" value="F:zinc ion binding"/>
    <property type="evidence" value="ECO:0007669"/>
    <property type="project" value="InterPro"/>
</dbReference>
<evidence type="ECO:0000259" key="5">
    <source>
        <dbReference type="SMART" id="SM00507"/>
    </source>
</evidence>
<evidence type="ECO:0000256" key="2">
    <source>
        <dbReference type="ARBA" id="ARBA00022801"/>
    </source>
</evidence>
<dbReference type="PANTHER" id="PTHR41286:SF1">
    <property type="entry name" value="HNH NUCLEASE YAJD-RELATED"/>
    <property type="match status" value="1"/>
</dbReference>
<dbReference type="AlphaFoldDB" id="A0A1M4ZR59"/>
<dbReference type="GO" id="GO:0003676">
    <property type="term" value="F:nucleic acid binding"/>
    <property type="evidence" value="ECO:0007669"/>
    <property type="project" value="InterPro"/>
</dbReference>
<evidence type="ECO:0000256" key="4">
    <source>
        <dbReference type="ARBA" id="ARBA00040194"/>
    </source>
</evidence>
<organism evidence="6 7">
    <name type="scientific">Seinonella peptonophila</name>
    <dbReference type="NCBI Taxonomy" id="112248"/>
    <lineage>
        <taxon>Bacteria</taxon>
        <taxon>Bacillati</taxon>
        <taxon>Bacillota</taxon>
        <taxon>Bacilli</taxon>
        <taxon>Bacillales</taxon>
        <taxon>Thermoactinomycetaceae</taxon>
        <taxon>Seinonella</taxon>
    </lineage>
</organism>
<reference evidence="6 7" key="1">
    <citation type="submission" date="2016-11" db="EMBL/GenBank/DDBJ databases">
        <authorList>
            <person name="Jaros S."/>
            <person name="Januszkiewicz K."/>
            <person name="Wedrychowicz H."/>
        </authorList>
    </citation>
    <scope>NUCLEOTIDE SEQUENCE [LARGE SCALE GENOMIC DNA]</scope>
    <source>
        <strain evidence="6 7">DSM 44666</strain>
    </source>
</reference>
<evidence type="ECO:0000256" key="3">
    <source>
        <dbReference type="ARBA" id="ARBA00038412"/>
    </source>
</evidence>
<dbReference type="Pfam" id="PF01844">
    <property type="entry name" value="HNH"/>
    <property type="match status" value="1"/>
</dbReference>
<dbReference type="Gene3D" id="1.10.30.50">
    <property type="match status" value="1"/>
</dbReference>
<keyword evidence="7" id="KW-1185">Reference proteome</keyword>
<dbReference type="GO" id="GO:0005829">
    <property type="term" value="C:cytosol"/>
    <property type="evidence" value="ECO:0007669"/>
    <property type="project" value="TreeGrafter"/>
</dbReference>
<dbReference type="STRING" id="112248.SAMN05444392_11068"/>
<proteinExistence type="inferred from homology"/>
<sequence length="106" mass="12656">MKQVDSFYRRKAWQQCRIQVLQRDHYLCQVCIIKGIYTPADVVHHIEHLKDRPDKALDMSNLQSVCHTCHNRLHPEKGNKRYDGSKKKKIKTSVRIIESKSNIERW</sequence>
<keyword evidence="2" id="KW-0378">Hydrolase</keyword>
<evidence type="ECO:0000256" key="1">
    <source>
        <dbReference type="ARBA" id="ARBA00022722"/>
    </source>
</evidence>
<keyword evidence="1" id="KW-0540">Nuclease</keyword>
<dbReference type="GO" id="GO:0016787">
    <property type="term" value="F:hydrolase activity"/>
    <property type="evidence" value="ECO:0007669"/>
    <property type="project" value="UniProtKB-KW"/>
</dbReference>
<keyword evidence="6" id="KW-0255">Endonuclease</keyword>
<dbReference type="Proteomes" id="UP000184476">
    <property type="component" value="Unassembled WGS sequence"/>
</dbReference>
<gene>
    <name evidence="6" type="ORF">SAMN05444392_11068</name>
</gene>
<dbReference type="EMBL" id="FQVL01000010">
    <property type="protein sequence ID" value="SHF20494.1"/>
    <property type="molecule type" value="Genomic_DNA"/>
</dbReference>
<dbReference type="PANTHER" id="PTHR41286">
    <property type="entry name" value="HNH NUCLEASE YAJD-RELATED"/>
    <property type="match status" value="1"/>
</dbReference>
<comment type="similarity">
    <text evidence="3">Belongs to the HNH nuclease family.</text>
</comment>
<dbReference type="OrthoDB" id="9811997at2"/>
<evidence type="ECO:0000313" key="7">
    <source>
        <dbReference type="Proteomes" id="UP000184476"/>
    </source>
</evidence>
<feature type="domain" description="HNH nuclease" evidence="5">
    <location>
        <begin position="15"/>
        <end position="71"/>
    </location>
</feature>
<dbReference type="CDD" id="cd00085">
    <property type="entry name" value="HNHc"/>
    <property type="match status" value="1"/>
</dbReference>
<dbReference type="InterPro" id="IPR002711">
    <property type="entry name" value="HNH"/>
</dbReference>
<dbReference type="RefSeq" id="WP_073156016.1">
    <property type="nucleotide sequence ID" value="NZ_FQVL01000010.1"/>
</dbReference>
<dbReference type="InterPro" id="IPR003615">
    <property type="entry name" value="HNH_nuc"/>
</dbReference>
<evidence type="ECO:0000313" key="6">
    <source>
        <dbReference type="EMBL" id="SHF20494.1"/>
    </source>
</evidence>
<protein>
    <recommendedName>
        <fullName evidence="4">Putative HNH nuclease YajD</fullName>
    </recommendedName>
</protein>
<dbReference type="SMART" id="SM00507">
    <property type="entry name" value="HNHc"/>
    <property type="match status" value="1"/>
</dbReference>
<accession>A0A1M4ZR59</accession>